<dbReference type="PRINTS" id="PR00757">
    <property type="entry name" value="AMINEOXDASEF"/>
</dbReference>
<dbReference type="EMBL" id="MU150430">
    <property type="protein sequence ID" value="KAF9456387.1"/>
    <property type="molecule type" value="Genomic_DNA"/>
</dbReference>
<sequence>MPYSRAWHISAIPASFAMVLLQAHFLILLAAVVFARGFSIPQADHQHRDTADKTVLILGGGVAGVIAARTLHERGIKDFIIIEGRNELGGRLRSTSFGGKTVELGANWVQGTQTDGGPANPILTLVKKHKVQTQFNDYFGSLTTYDKTGPVDFLDVFNASVDAFTELTVAAGPRVSKSLVDLTSRGGYTLTGVRPRDAHAKAAEYFNFDWEYAQKPDQSSWVASSWNNNFTYDVDQGGFSEDNLLAIDQRGFKAFIQEEAKEFLDPSQIMLNAIVKTVSWSGVGVTVVLEDGRSISGDYALCTFSLGVLQNDDVVFKPSLPDWKQEAIASMTMGTYTKIFLQFPENFWFDTEMGLYADPERGRYPVWQSLDHESFLPGSGIIFATVTGDYSERIEALSDTQVKAEVLGVLYSMFPNVTVPDPLDFMFPRWFSDPLYRGSYSNWPPSFFREHHDNLRANLGRLFFAGEATSQKYFGFLHGAYFEGLNVGQELVKCIKGKGCVGLKHSKEVKNTSPYGI</sequence>
<reference evidence="6" key="1">
    <citation type="submission" date="2020-11" db="EMBL/GenBank/DDBJ databases">
        <authorList>
            <consortium name="DOE Joint Genome Institute"/>
            <person name="Ahrendt S."/>
            <person name="Riley R."/>
            <person name="Andreopoulos W."/>
            <person name="Labutti K."/>
            <person name="Pangilinan J."/>
            <person name="Ruiz-Duenas F.J."/>
            <person name="Barrasa J.M."/>
            <person name="Sanchez-Garcia M."/>
            <person name="Camarero S."/>
            <person name="Miyauchi S."/>
            <person name="Serrano A."/>
            <person name="Linde D."/>
            <person name="Babiker R."/>
            <person name="Drula E."/>
            <person name="Ayuso-Fernandez I."/>
            <person name="Pacheco R."/>
            <person name="Padilla G."/>
            <person name="Ferreira P."/>
            <person name="Barriuso J."/>
            <person name="Kellner H."/>
            <person name="Castanera R."/>
            <person name="Alfaro M."/>
            <person name="Ramirez L."/>
            <person name="Pisabarro A.G."/>
            <person name="Kuo A."/>
            <person name="Tritt A."/>
            <person name="Lipzen A."/>
            <person name="He G."/>
            <person name="Yan M."/>
            <person name="Ng V."/>
            <person name="Cullen D."/>
            <person name="Martin F."/>
            <person name="Rosso M.-N."/>
            <person name="Henrissat B."/>
            <person name="Hibbett D."/>
            <person name="Martinez A.T."/>
            <person name="Grigoriev I.V."/>
        </authorList>
    </citation>
    <scope>NUCLEOTIDE SEQUENCE</scope>
    <source>
        <strain evidence="6">CBS 247.69</strain>
    </source>
</reference>
<dbReference type="InterPro" id="IPR036188">
    <property type="entry name" value="FAD/NAD-bd_sf"/>
</dbReference>
<dbReference type="Gene3D" id="3.50.50.60">
    <property type="entry name" value="FAD/NAD(P)-binding domain"/>
    <property type="match status" value="1"/>
</dbReference>
<dbReference type="SUPFAM" id="SSF51905">
    <property type="entry name" value="FAD/NAD(P)-binding domain"/>
    <property type="match status" value="1"/>
</dbReference>
<dbReference type="InterPro" id="IPR050281">
    <property type="entry name" value="Flavin_monoamine_oxidase"/>
</dbReference>
<feature type="domain" description="Amine oxidase" evidence="5">
    <location>
        <begin position="62"/>
        <end position="490"/>
    </location>
</feature>
<evidence type="ECO:0000256" key="3">
    <source>
        <dbReference type="PIRSR" id="PIRSR601613-1"/>
    </source>
</evidence>
<name>A0A9P5XTP7_9AGAR</name>
<keyword evidence="4" id="KW-0274">FAD</keyword>
<dbReference type="InterPro" id="IPR001613">
    <property type="entry name" value="Flavin_amine_oxidase"/>
</dbReference>
<evidence type="ECO:0000256" key="1">
    <source>
        <dbReference type="ARBA" id="ARBA00001974"/>
    </source>
</evidence>
<accession>A0A9P5XTP7</accession>
<evidence type="ECO:0000313" key="7">
    <source>
        <dbReference type="Proteomes" id="UP000807353"/>
    </source>
</evidence>
<dbReference type="Gene3D" id="3.90.660.10">
    <property type="match status" value="1"/>
</dbReference>
<comment type="cofactor">
    <cofactor evidence="1 4">
        <name>FAD</name>
        <dbReference type="ChEBI" id="CHEBI:57692"/>
    </cofactor>
</comment>
<feature type="binding site" evidence="3">
    <location>
        <position position="275"/>
    </location>
    <ligand>
        <name>FAD</name>
        <dbReference type="ChEBI" id="CHEBI:57692"/>
    </ligand>
</feature>
<keyword evidence="2 4" id="KW-0560">Oxidoreductase</keyword>
<dbReference type="SUPFAM" id="SSF54373">
    <property type="entry name" value="FAD-linked reductases, C-terminal domain"/>
    <property type="match status" value="1"/>
</dbReference>
<keyword evidence="4" id="KW-0285">Flavoprotein</keyword>
<dbReference type="GO" id="GO:0006598">
    <property type="term" value="P:polyamine catabolic process"/>
    <property type="evidence" value="ECO:0007669"/>
    <property type="project" value="TreeGrafter"/>
</dbReference>
<protein>
    <recommendedName>
        <fullName evidence="4">Amine oxidase</fullName>
        <ecNumber evidence="4">1.4.3.-</ecNumber>
    </recommendedName>
</protein>
<dbReference type="OrthoDB" id="5046242at2759"/>
<keyword evidence="7" id="KW-1185">Reference proteome</keyword>
<dbReference type="PANTHER" id="PTHR10742:SF313">
    <property type="entry name" value="AMINE OXIDASE"/>
    <property type="match status" value="1"/>
</dbReference>
<dbReference type="Proteomes" id="UP000807353">
    <property type="component" value="Unassembled WGS sequence"/>
</dbReference>
<evidence type="ECO:0000259" key="5">
    <source>
        <dbReference type="Pfam" id="PF01593"/>
    </source>
</evidence>
<evidence type="ECO:0000256" key="2">
    <source>
        <dbReference type="ARBA" id="ARBA00023002"/>
    </source>
</evidence>
<dbReference type="AlphaFoldDB" id="A0A9P5XTP7"/>
<dbReference type="Pfam" id="PF01593">
    <property type="entry name" value="Amino_oxidase"/>
    <property type="match status" value="1"/>
</dbReference>
<dbReference type="GO" id="GO:0016491">
    <property type="term" value="F:oxidoreductase activity"/>
    <property type="evidence" value="ECO:0007669"/>
    <property type="project" value="UniProtKB-KW"/>
</dbReference>
<dbReference type="InterPro" id="IPR002937">
    <property type="entry name" value="Amino_oxidase"/>
</dbReference>
<organism evidence="6 7">
    <name type="scientific">Collybia nuda</name>
    <dbReference type="NCBI Taxonomy" id="64659"/>
    <lineage>
        <taxon>Eukaryota</taxon>
        <taxon>Fungi</taxon>
        <taxon>Dikarya</taxon>
        <taxon>Basidiomycota</taxon>
        <taxon>Agaricomycotina</taxon>
        <taxon>Agaricomycetes</taxon>
        <taxon>Agaricomycetidae</taxon>
        <taxon>Agaricales</taxon>
        <taxon>Tricholomatineae</taxon>
        <taxon>Clitocybaceae</taxon>
        <taxon>Collybia</taxon>
    </lineage>
</organism>
<evidence type="ECO:0000313" key="6">
    <source>
        <dbReference type="EMBL" id="KAF9456387.1"/>
    </source>
</evidence>
<evidence type="ECO:0000256" key="4">
    <source>
        <dbReference type="RuleBase" id="RU362067"/>
    </source>
</evidence>
<proteinExistence type="inferred from homology"/>
<dbReference type="EC" id="1.4.3.-" evidence="4"/>
<comment type="similarity">
    <text evidence="4">Belongs to the flavin monoamine oxidase family.</text>
</comment>
<gene>
    <name evidence="6" type="ORF">BDZ94DRAFT_1229699</name>
</gene>
<comment type="caution">
    <text evidence="6">The sequence shown here is derived from an EMBL/GenBank/DDBJ whole genome shotgun (WGS) entry which is preliminary data.</text>
</comment>
<dbReference type="PANTHER" id="PTHR10742">
    <property type="entry name" value="FLAVIN MONOAMINE OXIDASE"/>
    <property type="match status" value="1"/>
</dbReference>